<dbReference type="SUPFAM" id="SSF56219">
    <property type="entry name" value="DNase I-like"/>
    <property type="match status" value="1"/>
</dbReference>
<dbReference type="InterPro" id="IPR020847">
    <property type="entry name" value="AP_endonuclease_F1_BS"/>
</dbReference>
<organism evidence="9 10">
    <name type="scientific">Umboniibacter marinipuniceus</name>
    <dbReference type="NCBI Taxonomy" id="569599"/>
    <lineage>
        <taxon>Bacteria</taxon>
        <taxon>Pseudomonadati</taxon>
        <taxon>Pseudomonadota</taxon>
        <taxon>Gammaproteobacteria</taxon>
        <taxon>Cellvibrionales</taxon>
        <taxon>Cellvibrionaceae</taxon>
        <taxon>Umboniibacter</taxon>
    </lineage>
</organism>
<keyword evidence="4 6" id="KW-0460">Magnesium</keyword>
<feature type="binding site" evidence="6">
    <location>
        <position position="7"/>
    </location>
    <ligand>
        <name>Mg(2+)</name>
        <dbReference type="ChEBI" id="CHEBI:18420"/>
        <label>1</label>
    </ligand>
</feature>
<keyword evidence="3" id="KW-0378">Hydrolase</keyword>
<feature type="site" description="Interaction with DNA substrate" evidence="7">
    <location>
        <position position="260"/>
    </location>
</feature>
<dbReference type="Gene3D" id="3.60.10.10">
    <property type="entry name" value="Endonuclease/exonuclease/phosphatase"/>
    <property type="match status" value="1"/>
</dbReference>
<feature type="site" description="Transition state stabilizer" evidence="7">
    <location>
        <position position="153"/>
    </location>
</feature>
<feature type="binding site" evidence="6">
    <location>
        <position position="260"/>
    </location>
    <ligand>
        <name>Mg(2+)</name>
        <dbReference type="ChEBI" id="CHEBI:18420"/>
        <label>1</label>
    </ligand>
</feature>
<accession>A0A3M0AAP7</accession>
<protein>
    <submittedName>
        <fullName evidence="9">Exodeoxyribonuclease III</fullName>
    </submittedName>
</protein>
<proteinExistence type="inferred from homology"/>
<dbReference type="AlphaFoldDB" id="A0A3M0AAP7"/>
<dbReference type="PANTHER" id="PTHR43250">
    <property type="entry name" value="EXODEOXYRIBONUCLEASE III"/>
    <property type="match status" value="1"/>
</dbReference>
<feature type="site" description="Important for catalytic activity" evidence="7">
    <location>
        <position position="230"/>
    </location>
</feature>
<dbReference type="GO" id="GO:0004519">
    <property type="term" value="F:endonuclease activity"/>
    <property type="evidence" value="ECO:0007669"/>
    <property type="project" value="InterPro"/>
</dbReference>
<feature type="binding site" evidence="6">
    <location>
        <position position="34"/>
    </location>
    <ligand>
        <name>Mg(2+)</name>
        <dbReference type="ChEBI" id="CHEBI:18420"/>
        <label>1</label>
    </ligand>
</feature>
<evidence type="ECO:0000256" key="6">
    <source>
        <dbReference type="PIRSR" id="PIRSR604808-2"/>
    </source>
</evidence>
<dbReference type="InterPro" id="IPR004808">
    <property type="entry name" value="AP_endonuc_1"/>
</dbReference>
<evidence type="ECO:0000256" key="5">
    <source>
        <dbReference type="PIRSR" id="PIRSR604808-1"/>
    </source>
</evidence>
<feature type="domain" description="Endonuclease/exonuclease/phosphatase" evidence="8">
    <location>
        <begin position="4"/>
        <end position="260"/>
    </location>
</feature>
<dbReference type="NCBIfam" id="TIGR00633">
    <property type="entry name" value="xth"/>
    <property type="match status" value="1"/>
</dbReference>
<sequence>MRVISFNINSVRARLHQLEAIIATHQPDFIGLQETKVDDPQFPLAAIEDLGYHCIFHGQKSHYGVALLSKLPPLSVVKGFPTDTDDDQKRFVGGSFDINGKIVHVYNGYYPQGDNLSHATKFPAKRKFYSDLTKLMANHDLANEAVLLMGDNNIAPQDIDIGIGADNQKRWLRTGKASFQPIERDWLATLTGLGFVDSHRHLKPTSTALSWFDYRSRGFERDPRTGLRIDLILTSSYLTGGLKDSGIDYDIRAMEKPSDHAPCWLELEL</sequence>
<dbReference type="NCBIfam" id="NF008733">
    <property type="entry name" value="PRK11756.1"/>
    <property type="match status" value="1"/>
</dbReference>
<feature type="active site" description="Proton donor/acceptor" evidence="5">
    <location>
        <position position="151"/>
    </location>
</feature>
<dbReference type="RefSeq" id="WP_121876432.1">
    <property type="nucleotide sequence ID" value="NZ_REFJ01000002.1"/>
</dbReference>
<dbReference type="OrthoDB" id="9803914at2"/>
<dbReference type="Pfam" id="PF03372">
    <property type="entry name" value="Exo_endo_phos"/>
    <property type="match status" value="1"/>
</dbReference>
<evidence type="ECO:0000256" key="4">
    <source>
        <dbReference type="ARBA" id="ARBA00022842"/>
    </source>
</evidence>
<dbReference type="PROSITE" id="PS51435">
    <property type="entry name" value="AP_NUCLEASE_F1_4"/>
    <property type="match status" value="1"/>
</dbReference>
<evidence type="ECO:0000313" key="10">
    <source>
        <dbReference type="Proteomes" id="UP000267187"/>
    </source>
</evidence>
<evidence type="ECO:0000259" key="8">
    <source>
        <dbReference type="Pfam" id="PF03372"/>
    </source>
</evidence>
<feature type="active site" evidence="5">
    <location>
        <position position="109"/>
    </location>
</feature>
<evidence type="ECO:0000256" key="3">
    <source>
        <dbReference type="ARBA" id="ARBA00022801"/>
    </source>
</evidence>
<name>A0A3M0AAP7_9GAMM</name>
<dbReference type="InterPro" id="IPR036691">
    <property type="entry name" value="Endo/exonu/phosph_ase_sf"/>
</dbReference>
<dbReference type="EMBL" id="REFJ01000002">
    <property type="protein sequence ID" value="RMA81284.1"/>
    <property type="molecule type" value="Genomic_DNA"/>
</dbReference>
<dbReference type="InterPro" id="IPR037493">
    <property type="entry name" value="ExoIII-like"/>
</dbReference>
<comment type="caution">
    <text evidence="9">The sequence shown here is derived from an EMBL/GenBank/DDBJ whole genome shotgun (WGS) entry which is preliminary data.</text>
</comment>
<dbReference type="Proteomes" id="UP000267187">
    <property type="component" value="Unassembled WGS sequence"/>
</dbReference>
<keyword evidence="2 6" id="KW-0479">Metal-binding</keyword>
<evidence type="ECO:0000256" key="2">
    <source>
        <dbReference type="ARBA" id="ARBA00022723"/>
    </source>
</evidence>
<keyword evidence="6" id="KW-0464">Manganese</keyword>
<feature type="active site" description="Proton acceptor" evidence="5">
    <location>
        <position position="260"/>
    </location>
</feature>
<dbReference type="GO" id="GO:0006281">
    <property type="term" value="P:DNA repair"/>
    <property type="evidence" value="ECO:0007669"/>
    <property type="project" value="InterPro"/>
</dbReference>
<dbReference type="NCBIfam" id="TIGR00195">
    <property type="entry name" value="exoDNase_III"/>
    <property type="match status" value="1"/>
</dbReference>
<feature type="binding site" evidence="6">
    <location>
        <position position="259"/>
    </location>
    <ligand>
        <name>Mg(2+)</name>
        <dbReference type="ChEBI" id="CHEBI:18420"/>
        <label>1</label>
    </ligand>
</feature>
<dbReference type="InterPro" id="IPR005135">
    <property type="entry name" value="Endo/exonuclease/phosphatase"/>
</dbReference>
<dbReference type="CDD" id="cd09086">
    <property type="entry name" value="ExoIII-like_AP-endo"/>
    <property type="match status" value="1"/>
</dbReference>
<dbReference type="PROSITE" id="PS00726">
    <property type="entry name" value="AP_NUCLEASE_F1_1"/>
    <property type="match status" value="1"/>
</dbReference>
<reference evidence="9 10" key="1">
    <citation type="submission" date="2018-10" db="EMBL/GenBank/DDBJ databases">
        <title>Genomic Encyclopedia of Type Strains, Phase IV (KMG-IV): sequencing the most valuable type-strain genomes for metagenomic binning, comparative biology and taxonomic classification.</title>
        <authorList>
            <person name="Goeker M."/>
        </authorList>
    </citation>
    <scope>NUCLEOTIDE SEQUENCE [LARGE SCALE GENOMIC DNA]</scope>
    <source>
        <strain evidence="9 10">DSM 25080</strain>
    </source>
</reference>
<evidence type="ECO:0000256" key="7">
    <source>
        <dbReference type="PIRSR" id="PIRSR604808-3"/>
    </source>
</evidence>
<dbReference type="PANTHER" id="PTHR43250:SF2">
    <property type="entry name" value="EXODEOXYRIBONUCLEASE III"/>
    <property type="match status" value="1"/>
</dbReference>
<dbReference type="GO" id="GO:0003677">
    <property type="term" value="F:DNA binding"/>
    <property type="evidence" value="ECO:0007669"/>
    <property type="project" value="InterPro"/>
</dbReference>
<comment type="cofactor">
    <cofactor evidence="6">
        <name>Mg(2+)</name>
        <dbReference type="ChEBI" id="CHEBI:18420"/>
    </cofactor>
    <cofactor evidence="6">
        <name>Mn(2+)</name>
        <dbReference type="ChEBI" id="CHEBI:29035"/>
    </cofactor>
    <text evidence="6">Probably binds two magnesium or manganese ions per subunit.</text>
</comment>
<dbReference type="GO" id="GO:0008311">
    <property type="term" value="F:double-stranded DNA 3'-5' DNA exonuclease activity"/>
    <property type="evidence" value="ECO:0007669"/>
    <property type="project" value="InterPro"/>
</dbReference>
<comment type="similarity">
    <text evidence="1">Belongs to the DNA repair enzymes AP/ExoA family.</text>
</comment>
<feature type="binding site" evidence="6">
    <location>
        <position position="151"/>
    </location>
    <ligand>
        <name>Mg(2+)</name>
        <dbReference type="ChEBI" id="CHEBI:18420"/>
        <label>1</label>
    </ligand>
</feature>
<feature type="binding site" evidence="6">
    <location>
        <position position="153"/>
    </location>
    <ligand>
        <name>Mg(2+)</name>
        <dbReference type="ChEBI" id="CHEBI:18420"/>
        <label>1</label>
    </ligand>
</feature>
<evidence type="ECO:0000256" key="1">
    <source>
        <dbReference type="ARBA" id="ARBA00007092"/>
    </source>
</evidence>
<dbReference type="GO" id="GO:0046872">
    <property type="term" value="F:metal ion binding"/>
    <property type="evidence" value="ECO:0007669"/>
    <property type="project" value="UniProtKB-KW"/>
</dbReference>
<evidence type="ECO:0000313" key="9">
    <source>
        <dbReference type="EMBL" id="RMA81284.1"/>
    </source>
</evidence>
<gene>
    <name evidence="9" type="ORF">DFR27_1093</name>
</gene>
<keyword evidence="10" id="KW-1185">Reference proteome</keyword>